<sequence length="303" mass="33930">TSLTVDLRHAPSERAEPLKTKGAVQFAQDEEETLHQALKASLDGMTGACSRLRGEDVVSVIENGELTVLGFAPPLSAVEKQKEIAASLKRSSEIASAIMTMEAVDEEMQERSAREEETRDTELQQRLADKEMEILSLRQALQEEQEARSAAEAKMREARSTLRVRDELLRSKNEELSNLHIELHSVAREHCSLQLRFRRLEESRQEDVTDTSSELLFLRRQCKLLEEMNQQLRDQHHAASAKPVLLHKEEREVPTEPVVPAEPVARDASKESTMSTKEEGRIGSHGSPGPLPSISRAAVRAMS</sequence>
<evidence type="ECO:0000313" key="4">
    <source>
        <dbReference type="Proteomes" id="UP000649617"/>
    </source>
</evidence>
<feature type="coiled-coil region" evidence="1">
    <location>
        <begin position="113"/>
        <end position="161"/>
    </location>
</feature>
<reference evidence="3" key="1">
    <citation type="submission" date="2021-02" db="EMBL/GenBank/DDBJ databases">
        <authorList>
            <person name="Dougan E. K."/>
            <person name="Rhodes N."/>
            <person name="Thang M."/>
            <person name="Chan C."/>
        </authorList>
    </citation>
    <scope>NUCLEOTIDE SEQUENCE</scope>
</reference>
<proteinExistence type="predicted"/>
<comment type="caution">
    <text evidence="3">The sequence shown here is derived from an EMBL/GenBank/DDBJ whole genome shotgun (WGS) entry which is preliminary data.</text>
</comment>
<protein>
    <submittedName>
        <fullName evidence="3">Uncharacterized protein</fullName>
    </submittedName>
</protein>
<feature type="compositionally biased region" description="Basic and acidic residues" evidence="2">
    <location>
        <begin position="264"/>
        <end position="282"/>
    </location>
</feature>
<accession>A0A812X9J3</accession>
<keyword evidence="1" id="KW-0175">Coiled coil</keyword>
<feature type="region of interest" description="Disordered" evidence="2">
    <location>
        <begin position="1"/>
        <end position="22"/>
    </location>
</feature>
<evidence type="ECO:0000313" key="3">
    <source>
        <dbReference type="EMBL" id="CAE7731211.1"/>
    </source>
</evidence>
<keyword evidence="4" id="KW-1185">Reference proteome</keyword>
<feature type="non-terminal residue" evidence="3">
    <location>
        <position position="303"/>
    </location>
</feature>
<dbReference type="EMBL" id="CAJNIZ010045836">
    <property type="protein sequence ID" value="CAE7731211.1"/>
    <property type="molecule type" value="Genomic_DNA"/>
</dbReference>
<gene>
    <name evidence="3" type="ORF">SPIL2461_LOCUS20981</name>
</gene>
<evidence type="ECO:0000256" key="1">
    <source>
        <dbReference type="SAM" id="Coils"/>
    </source>
</evidence>
<dbReference type="Proteomes" id="UP000649617">
    <property type="component" value="Unassembled WGS sequence"/>
</dbReference>
<dbReference type="AlphaFoldDB" id="A0A812X9J3"/>
<name>A0A812X9J3_SYMPI</name>
<feature type="region of interest" description="Disordered" evidence="2">
    <location>
        <begin position="233"/>
        <end position="303"/>
    </location>
</feature>
<organism evidence="3 4">
    <name type="scientific">Symbiodinium pilosum</name>
    <name type="common">Dinoflagellate</name>
    <dbReference type="NCBI Taxonomy" id="2952"/>
    <lineage>
        <taxon>Eukaryota</taxon>
        <taxon>Sar</taxon>
        <taxon>Alveolata</taxon>
        <taxon>Dinophyceae</taxon>
        <taxon>Suessiales</taxon>
        <taxon>Symbiodiniaceae</taxon>
        <taxon>Symbiodinium</taxon>
    </lineage>
</organism>
<evidence type="ECO:0000256" key="2">
    <source>
        <dbReference type="SAM" id="MobiDB-lite"/>
    </source>
</evidence>
<dbReference type="OrthoDB" id="425867at2759"/>
<feature type="compositionally biased region" description="Basic and acidic residues" evidence="2">
    <location>
        <begin position="1"/>
        <end position="19"/>
    </location>
</feature>